<dbReference type="EMBL" id="BDGG01000003">
    <property type="protein sequence ID" value="GAU96086.1"/>
    <property type="molecule type" value="Genomic_DNA"/>
</dbReference>
<dbReference type="Proteomes" id="UP000186922">
    <property type="component" value="Unassembled WGS sequence"/>
</dbReference>
<proteinExistence type="predicted"/>
<accession>A0A1D1V2P0</accession>
<name>A0A1D1V2P0_RAMVA</name>
<organism evidence="1 2">
    <name type="scientific">Ramazzottius varieornatus</name>
    <name type="common">Water bear</name>
    <name type="synonym">Tardigrade</name>
    <dbReference type="NCBI Taxonomy" id="947166"/>
    <lineage>
        <taxon>Eukaryota</taxon>
        <taxon>Metazoa</taxon>
        <taxon>Ecdysozoa</taxon>
        <taxon>Tardigrada</taxon>
        <taxon>Eutardigrada</taxon>
        <taxon>Parachela</taxon>
        <taxon>Hypsibioidea</taxon>
        <taxon>Ramazzottiidae</taxon>
        <taxon>Ramazzottius</taxon>
    </lineage>
</organism>
<keyword evidence="2" id="KW-1185">Reference proteome</keyword>
<protein>
    <submittedName>
        <fullName evidence="1">Uncharacterized protein</fullName>
    </submittedName>
</protein>
<evidence type="ECO:0000313" key="1">
    <source>
        <dbReference type="EMBL" id="GAU96086.1"/>
    </source>
</evidence>
<comment type="caution">
    <text evidence="1">The sequence shown here is derived from an EMBL/GenBank/DDBJ whole genome shotgun (WGS) entry which is preliminary data.</text>
</comment>
<gene>
    <name evidence="1" type="primary">RvY_07578-1</name>
    <name evidence="1" type="synonym">RvY_07578.1</name>
    <name evidence="1" type="ORF">RvY_07578</name>
</gene>
<evidence type="ECO:0000313" key="2">
    <source>
        <dbReference type="Proteomes" id="UP000186922"/>
    </source>
</evidence>
<dbReference type="AlphaFoldDB" id="A0A1D1V2P0"/>
<sequence>MPIDRYSSGLTAIALGRGVKGTGLSILLTGSSFSLRVLHCNCFSHIEHAMRNQQNRRTNIFLLTETKPIFLHRLVFLSYGSMIQSPRSVRTSPTTYTLSRCLFGFSTRKTHHRILIPLSLTSLPLLSLL</sequence>
<reference evidence="1 2" key="1">
    <citation type="journal article" date="2016" name="Nat. Commun.">
        <title>Extremotolerant tardigrade genome and improved radiotolerance of human cultured cells by tardigrade-unique protein.</title>
        <authorList>
            <person name="Hashimoto T."/>
            <person name="Horikawa D.D."/>
            <person name="Saito Y."/>
            <person name="Kuwahara H."/>
            <person name="Kozuka-Hata H."/>
            <person name="Shin-I T."/>
            <person name="Minakuchi Y."/>
            <person name="Ohishi K."/>
            <person name="Motoyama A."/>
            <person name="Aizu T."/>
            <person name="Enomoto A."/>
            <person name="Kondo K."/>
            <person name="Tanaka S."/>
            <person name="Hara Y."/>
            <person name="Koshikawa S."/>
            <person name="Sagara H."/>
            <person name="Miura T."/>
            <person name="Yokobori S."/>
            <person name="Miyagawa K."/>
            <person name="Suzuki Y."/>
            <person name="Kubo T."/>
            <person name="Oyama M."/>
            <person name="Kohara Y."/>
            <person name="Fujiyama A."/>
            <person name="Arakawa K."/>
            <person name="Katayama T."/>
            <person name="Toyoda A."/>
            <person name="Kunieda T."/>
        </authorList>
    </citation>
    <scope>NUCLEOTIDE SEQUENCE [LARGE SCALE GENOMIC DNA]</scope>
    <source>
        <strain evidence="1 2">YOKOZUNA-1</strain>
    </source>
</reference>